<feature type="transmembrane region" description="Helical" evidence="1">
    <location>
        <begin position="203"/>
        <end position="226"/>
    </location>
</feature>
<sequence>MIAPTPPPGTSSASGVPVEAVVPPVRRPLVAVLRMLIALIAVTGIVIDLAIGSPPRVLSYFTVQSNALVAVVLGLSAWRAWRGRRPLPSWVTGGTLLFIAITGLVYHLVLANASSGFSMTEETAPPSGWHTLSNQLLHTVTPIAVALDWLLLTRPGGLRPRHAALWLLYPLAYLGFALTRGALLPPGSPARYPYPFLDVESHGYTGVLGNALTFGLAFYALALLTVTLDRVRPWPRPPENRISPQASGPLK</sequence>
<feature type="transmembrane region" description="Helical" evidence="1">
    <location>
        <begin position="57"/>
        <end position="78"/>
    </location>
</feature>
<keyword evidence="1" id="KW-1133">Transmembrane helix</keyword>
<dbReference type="RefSeq" id="WP_150477153.1">
    <property type="nucleotide sequence ID" value="NZ_CP023695.1"/>
</dbReference>
<name>A0A5J6HQH8_STRAD</name>
<gene>
    <name evidence="2" type="ORF">CP975_19185</name>
</gene>
<protein>
    <submittedName>
        <fullName evidence="2">Integral membrane regulator</fullName>
    </submittedName>
</protein>
<feature type="transmembrane region" description="Helical" evidence="1">
    <location>
        <begin position="31"/>
        <end position="51"/>
    </location>
</feature>
<accession>A0A5J6HQH8</accession>
<dbReference type="NCBIfam" id="NF038065">
    <property type="entry name" value="Pr6Pr"/>
    <property type="match status" value="1"/>
</dbReference>
<dbReference type="AlphaFoldDB" id="A0A5J6HQH8"/>
<organism evidence="2 3">
    <name type="scientific">Streptomyces alboniger</name>
    <dbReference type="NCBI Taxonomy" id="132473"/>
    <lineage>
        <taxon>Bacteria</taxon>
        <taxon>Bacillati</taxon>
        <taxon>Actinomycetota</taxon>
        <taxon>Actinomycetes</taxon>
        <taxon>Kitasatosporales</taxon>
        <taxon>Streptomycetaceae</taxon>
        <taxon>Streptomyces</taxon>
        <taxon>Streptomyces aurantiacus group</taxon>
    </lineage>
</organism>
<dbReference type="Proteomes" id="UP000326553">
    <property type="component" value="Chromosome"/>
</dbReference>
<keyword evidence="1" id="KW-0812">Transmembrane</keyword>
<evidence type="ECO:0000313" key="3">
    <source>
        <dbReference type="Proteomes" id="UP000326553"/>
    </source>
</evidence>
<dbReference type="OrthoDB" id="9809977at2"/>
<evidence type="ECO:0000313" key="2">
    <source>
        <dbReference type="EMBL" id="QEV19337.1"/>
    </source>
</evidence>
<dbReference type="EMBL" id="CP023695">
    <property type="protein sequence ID" value="QEV19337.1"/>
    <property type="molecule type" value="Genomic_DNA"/>
</dbReference>
<dbReference type="KEGG" id="salw:CP975_19185"/>
<feature type="transmembrane region" description="Helical" evidence="1">
    <location>
        <begin position="164"/>
        <end position="183"/>
    </location>
</feature>
<feature type="transmembrane region" description="Helical" evidence="1">
    <location>
        <begin position="90"/>
        <end position="109"/>
    </location>
</feature>
<proteinExistence type="predicted"/>
<keyword evidence="1" id="KW-0472">Membrane</keyword>
<evidence type="ECO:0000256" key="1">
    <source>
        <dbReference type="SAM" id="Phobius"/>
    </source>
</evidence>
<feature type="transmembrane region" description="Helical" evidence="1">
    <location>
        <begin position="135"/>
        <end position="152"/>
    </location>
</feature>
<reference evidence="2 3" key="1">
    <citation type="submission" date="2017-09" db="EMBL/GenBank/DDBJ databases">
        <authorList>
            <person name="Lee N."/>
            <person name="Cho B.-K."/>
        </authorList>
    </citation>
    <scope>NUCLEOTIDE SEQUENCE [LARGE SCALE GENOMIC DNA]</scope>
    <source>
        <strain evidence="2 3">ATCC 12461</strain>
    </source>
</reference>
<dbReference type="InterPro" id="IPR049713">
    <property type="entry name" value="Pr6Pr-like"/>
</dbReference>
<keyword evidence="3" id="KW-1185">Reference proteome</keyword>